<evidence type="ECO:0000256" key="2">
    <source>
        <dbReference type="ARBA" id="ARBA00022475"/>
    </source>
</evidence>
<name>A0A222GDF6_9GAMM</name>
<dbReference type="Pfam" id="PF03788">
    <property type="entry name" value="LrgA"/>
    <property type="match status" value="1"/>
</dbReference>
<evidence type="ECO:0000256" key="6">
    <source>
        <dbReference type="SAM" id="Phobius"/>
    </source>
</evidence>
<organism evidence="7 8">
    <name type="scientific">Cognaticolwellia beringensis</name>
    <dbReference type="NCBI Taxonomy" id="1967665"/>
    <lineage>
        <taxon>Bacteria</taxon>
        <taxon>Pseudomonadati</taxon>
        <taxon>Pseudomonadota</taxon>
        <taxon>Gammaproteobacteria</taxon>
        <taxon>Alteromonadales</taxon>
        <taxon>Colwelliaceae</taxon>
        <taxon>Cognaticolwellia</taxon>
    </lineage>
</organism>
<accession>A0A222GDF6</accession>
<feature type="transmembrane region" description="Helical" evidence="6">
    <location>
        <begin position="34"/>
        <end position="53"/>
    </location>
</feature>
<dbReference type="PANTHER" id="PTHR33931">
    <property type="entry name" value="HOLIN-LIKE PROTEIN CIDA-RELATED"/>
    <property type="match status" value="1"/>
</dbReference>
<feature type="transmembrane region" description="Helical" evidence="6">
    <location>
        <begin position="65"/>
        <end position="84"/>
    </location>
</feature>
<evidence type="ECO:0000256" key="1">
    <source>
        <dbReference type="ARBA" id="ARBA00004651"/>
    </source>
</evidence>
<evidence type="ECO:0000313" key="8">
    <source>
        <dbReference type="Proteomes" id="UP000202259"/>
    </source>
</evidence>
<dbReference type="EMBL" id="CP020465">
    <property type="protein sequence ID" value="ASP49831.1"/>
    <property type="molecule type" value="Genomic_DNA"/>
</dbReference>
<evidence type="ECO:0000313" key="7">
    <source>
        <dbReference type="EMBL" id="ASP49831.1"/>
    </source>
</evidence>
<evidence type="ECO:0000256" key="4">
    <source>
        <dbReference type="ARBA" id="ARBA00022989"/>
    </source>
</evidence>
<dbReference type="PROSITE" id="PS51257">
    <property type="entry name" value="PROKAR_LIPOPROTEIN"/>
    <property type="match status" value="1"/>
</dbReference>
<keyword evidence="8" id="KW-1185">Reference proteome</keyword>
<keyword evidence="5 6" id="KW-0472">Membrane</keyword>
<dbReference type="PANTHER" id="PTHR33931:SF2">
    <property type="entry name" value="HOLIN-LIKE PROTEIN CIDA"/>
    <property type="match status" value="1"/>
</dbReference>
<dbReference type="InterPro" id="IPR005538">
    <property type="entry name" value="LrgA/CidA"/>
</dbReference>
<sequence>MTFKKKTFNALYSIFAIFSCLALGKLCSHVAPILPSSLYGLIIFTLTLHFRIFNADHIKSSVVWCLKHMGVCFVPAGVGIMNHFELIKQFGIAIVAITFVTTFLLLTVVGLHYQRFAVDDE</sequence>
<gene>
    <name evidence="7" type="ORF">B5D82_01235</name>
</gene>
<dbReference type="KEGG" id="cber:B5D82_01235"/>
<reference evidence="7 8" key="1">
    <citation type="submission" date="2017-08" db="EMBL/GenBank/DDBJ databases">
        <title>Complete genome of Colwellia sp. NB097-1, a psychrophile bacterium ioslated from Bering Sea.</title>
        <authorList>
            <person name="Chen X."/>
        </authorList>
    </citation>
    <scope>NUCLEOTIDE SEQUENCE [LARGE SCALE GENOMIC DNA]</scope>
    <source>
        <strain evidence="7 8">NB097-1</strain>
    </source>
</reference>
<dbReference type="GO" id="GO:0005886">
    <property type="term" value="C:plasma membrane"/>
    <property type="evidence" value="ECO:0007669"/>
    <property type="project" value="UniProtKB-SubCell"/>
</dbReference>
<proteinExistence type="predicted"/>
<feature type="transmembrane region" description="Helical" evidence="6">
    <location>
        <begin position="90"/>
        <end position="113"/>
    </location>
</feature>
<comment type="subcellular location">
    <subcellularLocation>
        <location evidence="1">Cell membrane</location>
        <topology evidence="1">Multi-pass membrane protein</topology>
    </subcellularLocation>
</comment>
<keyword evidence="4 6" id="KW-1133">Transmembrane helix</keyword>
<keyword evidence="2" id="KW-1003">Cell membrane</keyword>
<dbReference type="OrthoDB" id="385012at2"/>
<evidence type="ECO:0000256" key="3">
    <source>
        <dbReference type="ARBA" id="ARBA00022692"/>
    </source>
</evidence>
<dbReference type="Proteomes" id="UP000202259">
    <property type="component" value="Chromosome"/>
</dbReference>
<dbReference type="AlphaFoldDB" id="A0A222GDF6"/>
<evidence type="ECO:0000256" key="5">
    <source>
        <dbReference type="ARBA" id="ARBA00023136"/>
    </source>
</evidence>
<protein>
    <submittedName>
        <fullName evidence="7">CidA/LrgA family protein</fullName>
    </submittedName>
</protein>
<keyword evidence="3 6" id="KW-0812">Transmembrane</keyword>